<organism evidence="3 4">
    <name type="scientific">Dactylonectria macrodidyma</name>
    <dbReference type="NCBI Taxonomy" id="307937"/>
    <lineage>
        <taxon>Eukaryota</taxon>
        <taxon>Fungi</taxon>
        <taxon>Dikarya</taxon>
        <taxon>Ascomycota</taxon>
        <taxon>Pezizomycotina</taxon>
        <taxon>Sordariomycetes</taxon>
        <taxon>Hypocreomycetidae</taxon>
        <taxon>Hypocreales</taxon>
        <taxon>Nectriaceae</taxon>
        <taxon>Dactylonectria</taxon>
    </lineage>
</organism>
<evidence type="ECO:0000256" key="2">
    <source>
        <dbReference type="ARBA" id="ARBA00038358"/>
    </source>
</evidence>
<gene>
    <name evidence="3" type="ORF">EDB81DRAFT_606934</name>
</gene>
<evidence type="ECO:0000256" key="1">
    <source>
        <dbReference type="ARBA" id="ARBA00022801"/>
    </source>
</evidence>
<evidence type="ECO:0000313" key="3">
    <source>
        <dbReference type="EMBL" id="KAH7146155.1"/>
    </source>
</evidence>
<name>A0A9P9EVN7_9HYPO</name>
<sequence length="230" mass="26548">PDLFPHYTLPGLPYYVYHDSTFWTSGFFPGNVWLLYERSLKTPLSIPSDRLLEAARKWQMEMAKEQFCRTNHDLGFTIMPSFYRDYVLTGARSSLEVVVNSARSLAARFDETTSVIRSWAGARTKVYDLNYSDVDYVVVIDGMMNLDLLYVAAQHTSDQRLANVATKHVNTTLRNHVRKNYSTYHLVNYDARDGSVRNRLTCQGYANESTWDRGQAWALYGFASVYHLPR</sequence>
<evidence type="ECO:0000313" key="4">
    <source>
        <dbReference type="Proteomes" id="UP000738349"/>
    </source>
</evidence>
<dbReference type="InterPro" id="IPR052369">
    <property type="entry name" value="UG_Glycosaminoglycan_Hydrolase"/>
</dbReference>
<dbReference type="EMBL" id="JAGMUV010000008">
    <property type="protein sequence ID" value="KAH7146155.1"/>
    <property type="molecule type" value="Genomic_DNA"/>
</dbReference>
<comment type="caution">
    <text evidence="3">The sequence shown here is derived from an EMBL/GenBank/DDBJ whole genome shotgun (WGS) entry which is preliminary data.</text>
</comment>
<dbReference type="GO" id="GO:0000272">
    <property type="term" value="P:polysaccharide catabolic process"/>
    <property type="evidence" value="ECO:0007669"/>
    <property type="project" value="TreeGrafter"/>
</dbReference>
<keyword evidence="3" id="KW-0326">Glycosidase</keyword>
<keyword evidence="4" id="KW-1185">Reference proteome</keyword>
<dbReference type="Gene3D" id="1.50.10.10">
    <property type="match status" value="1"/>
</dbReference>
<dbReference type="PANTHER" id="PTHR36845">
    <property type="entry name" value="HYDROLASE, PUTATIVE (AFU_ORTHOLOGUE AFUA_7G05090)-RELATED"/>
    <property type="match status" value="1"/>
</dbReference>
<dbReference type="AlphaFoldDB" id="A0A9P9EVN7"/>
<dbReference type="GO" id="GO:0052757">
    <property type="term" value="F:chondroitin hydrolase activity"/>
    <property type="evidence" value="ECO:0007669"/>
    <property type="project" value="TreeGrafter"/>
</dbReference>
<dbReference type="PANTHER" id="PTHR36845:SF1">
    <property type="entry name" value="HYDROLASE, PUTATIVE (AFU_ORTHOLOGUE AFUA_7G05090)-RELATED"/>
    <property type="match status" value="1"/>
</dbReference>
<dbReference type="InterPro" id="IPR012341">
    <property type="entry name" value="6hp_glycosidase-like_sf"/>
</dbReference>
<feature type="non-terminal residue" evidence="3">
    <location>
        <position position="1"/>
    </location>
</feature>
<reference evidence="3" key="1">
    <citation type="journal article" date="2021" name="Nat. Commun.">
        <title>Genetic determinants of endophytism in the Arabidopsis root mycobiome.</title>
        <authorList>
            <person name="Mesny F."/>
            <person name="Miyauchi S."/>
            <person name="Thiergart T."/>
            <person name="Pickel B."/>
            <person name="Atanasova L."/>
            <person name="Karlsson M."/>
            <person name="Huettel B."/>
            <person name="Barry K.W."/>
            <person name="Haridas S."/>
            <person name="Chen C."/>
            <person name="Bauer D."/>
            <person name="Andreopoulos W."/>
            <person name="Pangilinan J."/>
            <person name="LaButti K."/>
            <person name="Riley R."/>
            <person name="Lipzen A."/>
            <person name="Clum A."/>
            <person name="Drula E."/>
            <person name="Henrissat B."/>
            <person name="Kohler A."/>
            <person name="Grigoriev I.V."/>
            <person name="Martin F.M."/>
            <person name="Hacquard S."/>
        </authorList>
    </citation>
    <scope>NUCLEOTIDE SEQUENCE</scope>
    <source>
        <strain evidence="3">MPI-CAGE-AT-0147</strain>
    </source>
</reference>
<dbReference type="OrthoDB" id="2317065at2759"/>
<dbReference type="InterPro" id="IPR008928">
    <property type="entry name" value="6-hairpin_glycosidase_sf"/>
</dbReference>
<proteinExistence type="inferred from homology"/>
<comment type="similarity">
    <text evidence="2">Belongs to the glycosyl hydrolase 88 family.</text>
</comment>
<dbReference type="SUPFAM" id="SSF48208">
    <property type="entry name" value="Six-hairpin glycosidases"/>
    <property type="match status" value="1"/>
</dbReference>
<protein>
    <submittedName>
        <fullName evidence="3">Six-hairpin glycosidase-like protein</fullName>
    </submittedName>
</protein>
<accession>A0A9P9EVN7</accession>
<feature type="non-terminal residue" evidence="3">
    <location>
        <position position="230"/>
    </location>
</feature>
<keyword evidence="1" id="KW-0378">Hydrolase</keyword>
<dbReference type="Proteomes" id="UP000738349">
    <property type="component" value="Unassembled WGS sequence"/>
</dbReference>